<dbReference type="Pfam" id="PF25783">
    <property type="entry name" value="BigA_beta"/>
    <property type="match status" value="1"/>
</dbReference>
<feature type="signal peptide" evidence="2">
    <location>
        <begin position="1"/>
        <end position="24"/>
    </location>
</feature>
<dbReference type="InterPro" id="IPR058034">
    <property type="entry name" value="BigA_beta"/>
</dbReference>
<feature type="domain" description="Autotransporter" evidence="3">
    <location>
        <begin position="1666"/>
        <end position="1969"/>
    </location>
</feature>
<dbReference type="SMART" id="SM00869">
    <property type="entry name" value="Autotransporter"/>
    <property type="match status" value="1"/>
</dbReference>
<comment type="caution">
    <text evidence="4">The sequence shown here is derived from an EMBL/GenBank/DDBJ whole genome shotgun (WGS) entry which is preliminary data.</text>
</comment>
<evidence type="ECO:0000313" key="4">
    <source>
        <dbReference type="EMBL" id="HAG1052502.1"/>
    </source>
</evidence>
<keyword evidence="2" id="KW-0732">Signal</keyword>
<feature type="region of interest" description="Disordered" evidence="1">
    <location>
        <begin position="27"/>
        <end position="47"/>
    </location>
</feature>
<dbReference type="SUPFAM" id="SSF103515">
    <property type="entry name" value="Autotransporter"/>
    <property type="match status" value="1"/>
</dbReference>
<reference evidence="4" key="2">
    <citation type="submission" date="2020-02" db="EMBL/GenBank/DDBJ databases">
        <authorList>
            <consortium name="NCBI Pathogen Detection Project"/>
        </authorList>
    </citation>
    <scope>NUCLEOTIDE SEQUENCE</scope>
    <source>
        <strain evidence="4">MA.MC_06-0122</strain>
    </source>
</reference>
<evidence type="ECO:0000256" key="1">
    <source>
        <dbReference type="SAM" id="MobiDB-lite"/>
    </source>
</evidence>
<dbReference type="EMBL" id="DAAXHU010000011">
    <property type="protein sequence ID" value="HAG1052502.1"/>
    <property type="molecule type" value="Genomic_DNA"/>
</dbReference>
<evidence type="ECO:0000259" key="3">
    <source>
        <dbReference type="PROSITE" id="PS51208"/>
    </source>
</evidence>
<dbReference type="PROSITE" id="PS51208">
    <property type="entry name" value="AUTOTRANSPORTER"/>
    <property type="match status" value="1"/>
</dbReference>
<name>A0A757ZE92_SALER</name>
<dbReference type="InterPro" id="IPR036709">
    <property type="entry name" value="Autotransporte_beta_dom_sf"/>
</dbReference>
<protein>
    <submittedName>
        <fullName evidence="4">Autotransporter adhesin BigA</fullName>
    </submittedName>
</protein>
<sequence>MQKKKLISIAIALTLQSYYIPAIAAENNDDEKECPSNISSLPKEKRAKLSPTCLATPENDNHWGWVAGGVAALVAGVAIGVENNGGGDSTHSYTPPTPDNGGDVTPPDDGGNVTPPDDGGDDNVIPPDDSGDDDVTPPDDSGDDDVTPPDDSGDDDVTPPDDSGDDDVTPPDDSGDDDVTPPDDSGDDDVTPPDDSGDDDVTPPDDSGDDDVTPPDDSGDDDVTPPDDSGDDDVTPPDDSGDDDVTPPDDSGDDDDTPPDDSVITFSNGVTIDKGKDTLTFDSFKLDNGSVLEGAVWNYSEQNNQWQLTTLDGKTLNVTGWDVTDANAAVIEGTQENGLYWKYDSRGYLIIADDKTTVITGDDQAHTSDRGMDISGQDRTGVIISGDRTVNTLTGGSSVTDGAIGMVITGDGTTNTISGHSTVDNATGALISGNGTTTNFAGDIAVSGGGTAIIIDGDNATIKNTGTSTINGTGSTGTVIDGNNARVNNDGDMTITDGGTGAHITGDNAVIDNAGDTTVSGTGSTALYIDGDNALIINEGNQTISGGAIGTRIDGNDARIANTGDIAVDGAGSAAAIINGDNSSLTQAGDLLVTGGAMGIITYGTGNEAKNTGNATVRDADSVGFVVAGEQNTFKNKGNINISLNGTGALVSGNASQATLDGDINVTATEDGDNVYRGATGLDMTGNNNTLNIIGSVTVNGDYDKDSVMAGSSDTLMGMSISGSNNAVDLSGTLNINVSDMSNVDEQYLNTVGLDVAGDGNTVDLAGGININYTEDADGLESALTGINISGDSSVTLSGESTLNIATVPGGAVTLANVRNGGNLTLDQNSTVNINETVILSNYYMTQALLTASGEGSSINNQGTVVDDGAVALLLADSGAQAQNSGKITAYATTGTSSRNAIAAANGQGSTVNNEAEGTITLVSSLTPFSNTGAGNFPLIWYKNTLYAMLAEDYGEVSNDAGATIYLQGAGVYGVSASKGTALNAGDIYLDGFVPTLDDENNITDKTYWTPPKLYVTSAAMVAGTTDSGYGDATATNTGTINVNNAGFGMMALDGGTAINQGVITLTADEGVTGQANELVGMAALNGGVVINDTTGTINIDADYGQPFLTDSKSTVVNYGTVCYDSACQNSDEYNPTDSNVSLSFRDGDEITAEGETLTGETITTNPVATETVHVSNAGTVSGGKVIIKNYGDVTNESTGSISSVSIETGGIYTNDGTTAAVSVDGGVFNNTGTVTGKTGTTVAGSVINNSGSMNTVEQWASTINNTGTVTAWTGASGSAVLNNNTGGEVDKLTFTAAATVNNAGVIKNGSVDKSGTLNNLEDGVMTLADNGLWSGTFNNWGTVNSDADIATGGNGHTLYNGSTGVINGQITTSKNNGGSKAINDGTINIDKTNNVAMSAHGSAKMVNNGTINVGTVGTTQTGMVGMQLESDAKSDAVIENNGTINIYASNSYAFSQLGSNGHIVNNGTVYIDDSVTGSGFIKQDGKTIEGSGENGDGTEVHYVDFTAPTEPTITDGTTTVTTSDSADSSATNNLSGYVVGTSADGSAGKLMVSNASMNGVEINTGFTAGTADTTVSFDNVVEGSNLSDAGAIQSTSVVWNAQGSQDADGNVDVTMTKNAYADVATDSSVSDVAQALDASYTNNELYTSLNVGTTAELNSALKQVSGAQATTVFREARVLSNRFTMLADAAPQIKDGLAFNVVAKGDPRAELGNDTQYDMLALRQTLDLTASQNLTLEYGIARLDGDGSKTAGDNGLTGGYSQFFGLKHSMAFDEGLAWNNSLRYDVHNLDSSRSVAYGDVNKIADSDMRQQYLEFRSEGAKTFTMMSDTLKVTPYAGVKFRHTMEDGYKERSAGDFNLSMNSGNETAVDSIVGLKLDYAGKDGWSATATLEGGPNLSYSKSQRTASLQGAAGQSFGVDDGQKGGGVNGLATIGVKYSSNDTALHLDAYQWKEDGISDKGFMLNVKKTFR</sequence>
<dbReference type="InterPro" id="IPR005546">
    <property type="entry name" value="Autotransporte_beta"/>
</dbReference>
<feature type="compositionally biased region" description="Acidic residues" evidence="1">
    <location>
        <begin position="129"/>
        <end position="259"/>
    </location>
</feature>
<proteinExistence type="predicted"/>
<organism evidence="4">
    <name type="scientific">Salmonella enterica</name>
    <name type="common">Salmonella choleraesuis</name>
    <dbReference type="NCBI Taxonomy" id="28901"/>
    <lineage>
        <taxon>Bacteria</taxon>
        <taxon>Pseudomonadati</taxon>
        <taxon>Pseudomonadota</taxon>
        <taxon>Gammaproteobacteria</taxon>
        <taxon>Enterobacterales</taxon>
        <taxon>Enterobacteriaceae</taxon>
        <taxon>Salmonella</taxon>
    </lineage>
</organism>
<accession>A0A757ZE92</accession>
<feature type="region of interest" description="Disordered" evidence="1">
    <location>
        <begin position="82"/>
        <end position="268"/>
    </location>
</feature>
<evidence type="ECO:0000256" key="2">
    <source>
        <dbReference type="SAM" id="SignalP"/>
    </source>
</evidence>
<reference evidence="4" key="1">
    <citation type="journal article" date="2018" name="Genome Biol.">
        <title>SKESA: strategic k-mer extension for scrupulous assemblies.</title>
        <authorList>
            <person name="Souvorov A."/>
            <person name="Agarwala R."/>
            <person name="Lipman D.J."/>
        </authorList>
    </citation>
    <scope>NUCLEOTIDE SEQUENCE</scope>
    <source>
        <strain evidence="4">MA.MC_06-0122</strain>
    </source>
</reference>
<gene>
    <name evidence="4" type="ORF">G8Q34_003816</name>
</gene>
<dbReference type="InterPro" id="IPR058035">
    <property type="entry name" value="BigA/YdbA-like_N"/>
</dbReference>
<dbReference type="Pfam" id="PF25784">
    <property type="entry name" value="BigA_N"/>
    <property type="match status" value="1"/>
</dbReference>
<feature type="chain" id="PRO_5027973091" evidence="2">
    <location>
        <begin position="25"/>
        <end position="1970"/>
    </location>
</feature>